<dbReference type="Gene3D" id="1.10.260.40">
    <property type="entry name" value="lambda repressor-like DNA-binding domains"/>
    <property type="match status" value="1"/>
</dbReference>
<accession>A0A9D1SWF9</accession>
<protein>
    <submittedName>
        <fullName evidence="2">Helix-turn-helix transcriptional regulator</fullName>
    </submittedName>
</protein>
<comment type="caution">
    <text evidence="2">The sequence shown here is derived from an EMBL/GenBank/DDBJ whole genome shotgun (WGS) entry which is preliminary data.</text>
</comment>
<dbReference type="CDD" id="cd00093">
    <property type="entry name" value="HTH_XRE"/>
    <property type="match status" value="1"/>
</dbReference>
<dbReference type="EMBL" id="DVOE01000067">
    <property type="protein sequence ID" value="HIU99078.1"/>
    <property type="molecule type" value="Genomic_DNA"/>
</dbReference>
<dbReference type="PROSITE" id="PS50943">
    <property type="entry name" value="HTH_CROC1"/>
    <property type="match status" value="1"/>
</dbReference>
<dbReference type="InterPro" id="IPR010982">
    <property type="entry name" value="Lambda_DNA-bd_dom_sf"/>
</dbReference>
<proteinExistence type="predicted"/>
<dbReference type="GO" id="GO:0003677">
    <property type="term" value="F:DNA binding"/>
    <property type="evidence" value="ECO:0007669"/>
    <property type="project" value="InterPro"/>
</dbReference>
<dbReference type="Pfam" id="PF01381">
    <property type="entry name" value="HTH_3"/>
    <property type="match status" value="1"/>
</dbReference>
<gene>
    <name evidence="2" type="ORF">IAC73_04490</name>
</gene>
<dbReference type="SUPFAM" id="SSF47413">
    <property type="entry name" value="lambda repressor-like DNA-binding domains"/>
    <property type="match status" value="1"/>
</dbReference>
<dbReference type="Proteomes" id="UP000886857">
    <property type="component" value="Unassembled WGS sequence"/>
</dbReference>
<dbReference type="SMART" id="SM00530">
    <property type="entry name" value="HTH_XRE"/>
    <property type="match status" value="1"/>
</dbReference>
<name>A0A9D1SWF9_9FIRM</name>
<dbReference type="AlphaFoldDB" id="A0A9D1SWF9"/>
<evidence type="ECO:0000313" key="3">
    <source>
        <dbReference type="Proteomes" id="UP000886857"/>
    </source>
</evidence>
<feature type="domain" description="HTH cro/C1-type" evidence="1">
    <location>
        <begin position="14"/>
        <end position="68"/>
    </location>
</feature>
<organism evidence="2 3">
    <name type="scientific">Candidatus Limadaptatus stercoripullorum</name>
    <dbReference type="NCBI Taxonomy" id="2840846"/>
    <lineage>
        <taxon>Bacteria</taxon>
        <taxon>Bacillati</taxon>
        <taxon>Bacillota</taxon>
        <taxon>Clostridia</taxon>
        <taxon>Eubacteriales</taxon>
        <taxon>Candidatus Limadaptatus</taxon>
    </lineage>
</organism>
<reference evidence="2" key="2">
    <citation type="journal article" date="2021" name="PeerJ">
        <title>Extensive microbial diversity within the chicken gut microbiome revealed by metagenomics and culture.</title>
        <authorList>
            <person name="Gilroy R."/>
            <person name="Ravi A."/>
            <person name="Getino M."/>
            <person name="Pursley I."/>
            <person name="Horton D.L."/>
            <person name="Alikhan N.F."/>
            <person name="Baker D."/>
            <person name="Gharbi K."/>
            <person name="Hall N."/>
            <person name="Watson M."/>
            <person name="Adriaenssens E.M."/>
            <person name="Foster-Nyarko E."/>
            <person name="Jarju S."/>
            <person name="Secka A."/>
            <person name="Antonio M."/>
            <person name="Oren A."/>
            <person name="Chaudhuri R.R."/>
            <person name="La Ragione R."/>
            <person name="Hildebrand F."/>
            <person name="Pallen M.J."/>
        </authorList>
    </citation>
    <scope>NUCLEOTIDE SEQUENCE</scope>
    <source>
        <strain evidence="2">10406</strain>
    </source>
</reference>
<evidence type="ECO:0000259" key="1">
    <source>
        <dbReference type="PROSITE" id="PS50943"/>
    </source>
</evidence>
<reference evidence="2" key="1">
    <citation type="submission" date="2020-10" db="EMBL/GenBank/DDBJ databases">
        <authorList>
            <person name="Gilroy R."/>
        </authorList>
    </citation>
    <scope>NUCLEOTIDE SEQUENCE</scope>
    <source>
        <strain evidence="2">10406</strain>
    </source>
</reference>
<sequence>MDVNKLSGSIKSRLREEIRNSSMTTAELAEKTGVSPEMITQYCTTEKLPRLDTFAALCRALGTSADYILGLKDY</sequence>
<evidence type="ECO:0000313" key="2">
    <source>
        <dbReference type="EMBL" id="HIU99078.1"/>
    </source>
</evidence>
<dbReference type="InterPro" id="IPR001387">
    <property type="entry name" value="Cro/C1-type_HTH"/>
</dbReference>